<keyword evidence="2" id="KW-1185">Reference proteome</keyword>
<dbReference type="AlphaFoldDB" id="A0A926DUS5"/>
<evidence type="ECO:0000313" key="1">
    <source>
        <dbReference type="EMBL" id="MBC8545708.1"/>
    </source>
</evidence>
<dbReference type="Proteomes" id="UP000653127">
    <property type="component" value="Unassembled WGS sequence"/>
</dbReference>
<gene>
    <name evidence="1" type="ORF">H8711_01985</name>
</gene>
<proteinExistence type="predicted"/>
<comment type="caution">
    <text evidence="1">The sequence shown here is derived from an EMBL/GenBank/DDBJ whole genome shotgun (WGS) entry which is preliminary data.</text>
</comment>
<name>A0A926DUS5_9FIRM</name>
<organism evidence="1 2">
    <name type="scientific">Ligaoa zhengdingensis</name>
    <dbReference type="NCBI Taxonomy" id="2763658"/>
    <lineage>
        <taxon>Bacteria</taxon>
        <taxon>Bacillati</taxon>
        <taxon>Bacillota</taxon>
        <taxon>Clostridia</taxon>
        <taxon>Eubacteriales</taxon>
        <taxon>Oscillospiraceae</taxon>
        <taxon>Ligaoa</taxon>
    </lineage>
</organism>
<reference evidence="1" key="1">
    <citation type="submission" date="2020-08" db="EMBL/GenBank/DDBJ databases">
        <title>Genome public.</title>
        <authorList>
            <person name="Liu C."/>
            <person name="Sun Q."/>
        </authorList>
    </citation>
    <scope>NUCLEOTIDE SEQUENCE</scope>
    <source>
        <strain evidence="1">NSJ-31</strain>
    </source>
</reference>
<evidence type="ECO:0000313" key="2">
    <source>
        <dbReference type="Proteomes" id="UP000653127"/>
    </source>
</evidence>
<accession>A0A926DUS5</accession>
<protein>
    <submittedName>
        <fullName evidence="1">WYL domain-containing protein</fullName>
    </submittedName>
</protein>
<dbReference type="EMBL" id="JACRST010000001">
    <property type="protein sequence ID" value="MBC8545708.1"/>
    <property type="molecule type" value="Genomic_DNA"/>
</dbReference>
<sequence>MSEFSELIKNFDKIREYMRDFYVYGFKTRGDYTAKSARTYDNERRRIESWLSHSVRWENSARGKRVFLSVDSARVPQNPLYAAWKSKSFTKTDIRLHFFLLDLFADGEARTTEQAADAMSERYGAVFDAQTVRAKLREYEREGVMRGEKRGRALYYTLSARALDSMPCRRELLDAVRFFQEVAPFGFVGSTLLDTAEEENDLFYFKHHFIVHTLEDGVLGALTDAIDGRRSVTLENYSRRSGHRTFIQGIPLRILVSVQSGRRYVCLYRSTVCRFVNLRLDSIAAVLPGESVPEFEALQQALDRALPSCWGVSFGGRHRKEQLFMKLRIDAEQESYLLDRVRREGRGGELLQIDGNTFLYSIETYDANEMMSWIKTFTGRILSLECTDSTLVRKFCSDMRRMYDIYCGEGKR</sequence>
<dbReference type="RefSeq" id="WP_249281850.1">
    <property type="nucleotide sequence ID" value="NZ_JACRST010000001.1"/>
</dbReference>